<dbReference type="Gene3D" id="1.20.930.20">
    <property type="entry name" value="Adaptor protein Cbl, N-terminal domain"/>
    <property type="match status" value="1"/>
</dbReference>
<dbReference type="Pfam" id="PF22215">
    <property type="entry name" value="MLKL_N"/>
    <property type="match status" value="1"/>
</dbReference>
<dbReference type="InterPro" id="IPR054000">
    <property type="entry name" value="MLKL_N"/>
</dbReference>
<protein>
    <submittedName>
        <fullName evidence="3">19268_t:CDS:1</fullName>
    </submittedName>
</protein>
<feature type="coiled-coil region" evidence="1">
    <location>
        <begin position="62"/>
        <end position="89"/>
    </location>
</feature>
<feature type="non-terminal residue" evidence="3">
    <location>
        <position position="271"/>
    </location>
</feature>
<keyword evidence="4" id="KW-1185">Reference proteome</keyword>
<sequence>MNTTSETYEIDSNLNIIKNTLGVIGAIGDAAQPYLPLISTVTTIITEIFNIYENVQYNKNICNSLMDRVAAAEAAIKILERRKQNYEKNFRDINYYKTFLKFIDVMERMKQFIKDVSTLSGFKKLMHVNFVKEKFGSLINEFETTMNDLQFATMLFNDEQREIDAIALKSDLEEMSKFLEVIGGGVVDANQNINNVLKEVLIIKNQLRCQNSIIKNIRATEIEPRELNDPQIGNSTDTRGNKESPLVKKLLNGAIEVACKRTKIIDDGTSE</sequence>
<proteinExistence type="predicted"/>
<accession>A0A9N9EVZ8</accession>
<dbReference type="Proteomes" id="UP000789396">
    <property type="component" value="Unassembled WGS sequence"/>
</dbReference>
<dbReference type="InterPro" id="IPR036537">
    <property type="entry name" value="Adaptor_Cbl_N_dom_sf"/>
</dbReference>
<dbReference type="InterPro" id="IPR059179">
    <property type="entry name" value="MLKL-like_MCAfunc"/>
</dbReference>
<feature type="domain" description="Mixed lineage kinase" evidence="2">
    <location>
        <begin position="40"/>
        <end position="150"/>
    </location>
</feature>
<dbReference type="CDD" id="cd21037">
    <property type="entry name" value="MLKL_NTD"/>
    <property type="match status" value="1"/>
</dbReference>
<name>A0A9N9EVZ8_9GLOM</name>
<comment type="caution">
    <text evidence="3">The sequence shown here is derived from an EMBL/GenBank/DDBJ whole genome shotgun (WGS) entry which is preliminary data.</text>
</comment>
<evidence type="ECO:0000256" key="1">
    <source>
        <dbReference type="SAM" id="Coils"/>
    </source>
</evidence>
<keyword evidence="1" id="KW-0175">Coiled coil</keyword>
<dbReference type="OrthoDB" id="2314769at2759"/>
<reference evidence="3" key="1">
    <citation type="submission" date="2021-06" db="EMBL/GenBank/DDBJ databases">
        <authorList>
            <person name="Kallberg Y."/>
            <person name="Tangrot J."/>
            <person name="Rosling A."/>
        </authorList>
    </citation>
    <scope>NUCLEOTIDE SEQUENCE</scope>
    <source>
        <strain evidence="3">IN212</strain>
    </source>
</reference>
<organism evidence="3 4">
    <name type="scientific">Racocetra fulgida</name>
    <dbReference type="NCBI Taxonomy" id="60492"/>
    <lineage>
        <taxon>Eukaryota</taxon>
        <taxon>Fungi</taxon>
        <taxon>Fungi incertae sedis</taxon>
        <taxon>Mucoromycota</taxon>
        <taxon>Glomeromycotina</taxon>
        <taxon>Glomeromycetes</taxon>
        <taxon>Diversisporales</taxon>
        <taxon>Gigasporaceae</taxon>
        <taxon>Racocetra</taxon>
    </lineage>
</organism>
<evidence type="ECO:0000259" key="2">
    <source>
        <dbReference type="Pfam" id="PF22215"/>
    </source>
</evidence>
<dbReference type="AlphaFoldDB" id="A0A9N9EVZ8"/>
<gene>
    <name evidence="3" type="ORF">RFULGI_LOCUS2209</name>
</gene>
<dbReference type="EMBL" id="CAJVPZ010001606">
    <property type="protein sequence ID" value="CAG8496014.1"/>
    <property type="molecule type" value="Genomic_DNA"/>
</dbReference>
<evidence type="ECO:0000313" key="3">
    <source>
        <dbReference type="EMBL" id="CAG8496014.1"/>
    </source>
</evidence>
<dbReference type="GO" id="GO:0007166">
    <property type="term" value="P:cell surface receptor signaling pathway"/>
    <property type="evidence" value="ECO:0007669"/>
    <property type="project" value="InterPro"/>
</dbReference>
<evidence type="ECO:0000313" key="4">
    <source>
        <dbReference type="Proteomes" id="UP000789396"/>
    </source>
</evidence>